<dbReference type="Proteomes" id="UP001165960">
    <property type="component" value="Unassembled WGS sequence"/>
</dbReference>
<proteinExistence type="predicted"/>
<sequence length="278" mass="31430">MTLSAKTLAFLKRYRPWTVAEEIPFTIAAIAFFLFSGFIASVANAFLDFENPFASDSKRVVSHDPLLNLLHYLFVTLRLPKKLPDQLISGVFPLVLIRIALGRNHSCLLLRRIAWMMGVGFFIRIPFVLMTMLPNPNPDCIPNPDSNFLLYAWRLFIQSKESCGDVVFSGHTIPFMSAALTWIYNPVSCFSQSTNIFCATVVSIFSALSVLSLIAARYHYTLDCVLSASTMCILWKLYYFALSQPPNYWFYSLVQALDGKSKYSPNSLLPTTEDTVQK</sequence>
<dbReference type="EMBL" id="QTSX02004274">
    <property type="protein sequence ID" value="KAJ9066891.1"/>
    <property type="molecule type" value="Genomic_DNA"/>
</dbReference>
<evidence type="ECO:0000313" key="2">
    <source>
        <dbReference type="Proteomes" id="UP001165960"/>
    </source>
</evidence>
<protein>
    <submittedName>
        <fullName evidence="1">Uncharacterized protein</fullName>
    </submittedName>
</protein>
<name>A0ACC2SXI3_9FUNG</name>
<evidence type="ECO:0000313" key="1">
    <source>
        <dbReference type="EMBL" id="KAJ9066891.1"/>
    </source>
</evidence>
<gene>
    <name evidence="1" type="ORF">DSO57_1005271</name>
</gene>
<reference evidence="1" key="1">
    <citation type="submission" date="2022-04" db="EMBL/GenBank/DDBJ databases">
        <title>Genome of the entomopathogenic fungus Entomophthora muscae.</title>
        <authorList>
            <person name="Elya C."/>
            <person name="Lovett B.R."/>
            <person name="Lee E."/>
            <person name="Macias A.M."/>
            <person name="Hajek A.E."/>
            <person name="De Bivort B.L."/>
            <person name="Kasson M.T."/>
            <person name="De Fine Licht H.H."/>
            <person name="Stajich J.E."/>
        </authorList>
    </citation>
    <scope>NUCLEOTIDE SEQUENCE</scope>
    <source>
        <strain evidence="1">Berkeley</strain>
    </source>
</reference>
<accession>A0ACC2SXI3</accession>
<organism evidence="1 2">
    <name type="scientific">Entomophthora muscae</name>
    <dbReference type="NCBI Taxonomy" id="34485"/>
    <lineage>
        <taxon>Eukaryota</taxon>
        <taxon>Fungi</taxon>
        <taxon>Fungi incertae sedis</taxon>
        <taxon>Zoopagomycota</taxon>
        <taxon>Entomophthoromycotina</taxon>
        <taxon>Entomophthoromycetes</taxon>
        <taxon>Entomophthorales</taxon>
        <taxon>Entomophthoraceae</taxon>
        <taxon>Entomophthora</taxon>
    </lineage>
</organism>
<comment type="caution">
    <text evidence="1">The sequence shown here is derived from an EMBL/GenBank/DDBJ whole genome shotgun (WGS) entry which is preliminary data.</text>
</comment>
<keyword evidence="2" id="KW-1185">Reference proteome</keyword>